<keyword evidence="2" id="KW-0614">Plasmid</keyword>
<evidence type="ECO:0000256" key="1">
    <source>
        <dbReference type="SAM" id="SignalP"/>
    </source>
</evidence>
<dbReference type="Proteomes" id="UP001293718">
    <property type="component" value="Unassembled WGS sequence"/>
</dbReference>
<dbReference type="RefSeq" id="WP_322463940.1">
    <property type="nucleotide sequence ID" value="NZ_JAXOJX010000001.1"/>
</dbReference>
<comment type="caution">
    <text evidence="2">The sequence shown here is derived from an EMBL/GenBank/DDBJ whole genome shotgun (WGS) entry which is preliminary data.</text>
</comment>
<feature type="chain" id="PRO_5046315778" evidence="1">
    <location>
        <begin position="24"/>
        <end position="397"/>
    </location>
</feature>
<feature type="signal peptide" evidence="1">
    <location>
        <begin position="1"/>
        <end position="23"/>
    </location>
</feature>
<evidence type="ECO:0000313" key="2">
    <source>
        <dbReference type="EMBL" id="MDZ5455245.1"/>
    </source>
</evidence>
<gene>
    <name evidence="2" type="ORF">SM757_01530</name>
</gene>
<dbReference type="InterPro" id="IPR013424">
    <property type="entry name" value="Ice-binding_C"/>
</dbReference>
<proteinExistence type="predicted"/>
<keyword evidence="1" id="KW-0732">Signal</keyword>
<organism evidence="2 3">
    <name type="scientific">Azohydromonas lata</name>
    <dbReference type="NCBI Taxonomy" id="45677"/>
    <lineage>
        <taxon>Bacteria</taxon>
        <taxon>Pseudomonadati</taxon>
        <taxon>Pseudomonadota</taxon>
        <taxon>Betaproteobacteria</taxon>
        <taxon>Burkholderiales</taxon>
        <taxon>Sphaerotilaceae</taxon>
        <taxon>Azohydromonas</taxon>
    </lineage>
</organism>
<reference evidence="2 3" key="1">
    <citation type="submission" date="2023-11" db="EMBL/GenBank/DDBJ databases">
        <title>Draft genome of Azohydromonas lata strain H1 (DSM1123), a polyhydroxyalkanoate producer.</title>
        <authorList>
            <person name="Traversa D."/>
            <person name="D'Addabbo P."/>
            <person name="Pazzani C."/>
            <person name="Manzari C."/>
            <person name="Chiara M."/>
            <person name="Scrascia M."/>
        </authorList>
    </citation>
    <scope>NUCLEOTIDE SEQUENCE [LARGE SCALE GENOMIC DNA]</scope>
    <source>
        <strain evidence="2 3">H1</strain>
        <plasmid evidence="2">unnamed</plasmid>
    </source>
</reference>
<keyword evidence="3" id="KW-1185">Reference proteome</keyword>
<dbReference type="NCBIfam" id="TIGR02595">
    <property type="entry name" value="PEP_CTERM"/>
    <property type="match status" value="1"/>
</dbReference>
<name>A0ABU5I822_9BURK</name>
<dbReference type="EMBL" id="JAXOJX010000001">
    <property type="protein sequence ID" value="MDZ5455245.1"/>
    <property type="molecule type" value="Genomic_DNA"/>
</dbReference>
<sequence>MPYLGHHVLMWALGAATAAGAVAASAGEVPRYRVQDLGRLIATAGLNLYDSRLEDINNAGIVVGGGSGASPLFMIEQGRLSLLPVDGFASDGRATAINERGDILAWTLDNRGGGGYRDVVYRNGVATRHITAPAGTGLGSVNAMNEAGQVIGRVMQVDSDGGAIGEWLPIINDAAGSRLITIPNARAADANAINDHGTVIGTADLNGRGSRVFVWRDGHSDVLPVPIGGGDSPNDYYYGQDINNAGQMLVRHMTYGPGSGMTEFIYQDGHYTRLPLDSDQRFDGGGGSDINEHGWVVGQRTFETPDGTAPDRRAFLYRDSQLHDLDSLLRPQDSQRWQLSEAQALNDRGQIIGIGYLNGQLRQYLAAPVPEPSAGALLCAGLGLVLLAARRGRSGRG</sequence>
<accession>A0ABU5I822</accession>
<protein>
    <submittedName>
        <fullName evidence="2">DUF3466 family protein</fullName>
    </submittedName>
</protein>
<geneLocation type="plasmid" evidence="2">
    <name>unnamed</name>
</geneLocation>
<evidence type="ECO:0000313" key="3">
    <source>
        <dbReference type="Proteomes" id="UP001293718"/>
    </source>
</evidence>